<keyword evidence="5 13" id="KW-0444">Lipid biosynthesis</keyword>
<dbReference type="OrthoDB" id="9766423at2"/>
<keyword evidence="10 13" id="KW-0067">ATP-binding</keyword>
<keyword evidence="15" id="KW-1185">Reference proteome</keyword>
<dbReference type="CDD" id="cd01983">
    <property type="entry name" value="SIMIBI"/>
    <property type="match status" value="1"/>
</dbReference>
<dbReference type="PANTHER" id="PTHR42724:SF1">
    <property type="entry name" value="TETRAACYLDISACCHARIDE 4'-KINASE, MITOCHONDRIAL-RELATED"/>
    <property type="match status" value="1"/>
</dbReference>
<keyword evidence="8 13" id="KW-0547">Nucleotide-binding</keyword>
<dbReference type="Pfam" id="PF02606">
    <property type="entry name" value="LpxK"/>
    <property type="match status" value="1"/>
</dbReference>
<comment type="function">
    <text evidence="1 13">Transfers the gamma-phosphate of ATP to the 4'-position of a tetraacyldisaccharide 1-phosphate intermediate (termed DS-1-P) to form tetraacyldisaccharide 1,4'-bis-phosphate (lipid IVA).</text>
</comment>
<evidence type="ECO:0000256" key="12">
    <source>
        <dbReference type="ARBA" id="ARBA00029757"/>
    </source>
</evidence>
<dbReference type="eggNOG" id="COG1663">
    <property type="taxonomic scope" value="Bacteria"/>
</dbReference>
<dbReference type="GO" id="GO:0009029">
    <property type="term" value="F:lipid-A 4'-kinase activity"/>
    <property type="evidence" value="ECO:0007669"/>
    <property type="project" value="UniProtKB-UniRule"/>
</dbReference>
<dbReference type="HAMAP" id="MF_00409">
    <property type="entry name" value="LpxK"/>
    <property type="match status" value="1"/>
</dbReference>
<dbReference type="AlphaFoldDB" id="M4NP94"/>
<dbReference type="GO" id="GO:0005886">
    <property type="term" value="C:plasma membrane"/>
    <property type="evidence" value="ECO:0007669"/>
    <property type="project" value="TreeGrafter"/>
</dbReference>
<dbReference type="KEGG" id="rhd:R2APBS1_2365"/>
<gene>
    <name evidence="13" type="primary">lpxK</name>
    <name evidence="14" type="ORF">R2APBS1_2365</name>
</gene>
<sequence>MALIDTLESAWYGSGRAPWWTAPLAALYGGAVSLRGALYRRGWLRSVRLPVPVVVVGNVTAGGTGKTPLTIALARALRERGYRPGVVSRGYGGRQREPLLLGDAPEPAQVGDEPCLIRAGGVPVAVGRDRPAAARLLLDAGCDVLIADDGLQHYRLARDVEVCVIDGVRRFGNRRLLPAGPLREPLDRLRRVDLRVCNGGAAEAGEYPMQLRGGEAVALDGGRMQALANFAGQRVHAVAAIGNPRRFFDSLRGYGIEPIEHAFADHHDFVATELEFGDGLPLLMTDKDAVKCRRFARPNWWRVPVQAQLPDAFYAALVERLGGLRRETGSPAT</sequence>
<dbReference type="SUPFAM" id="SSF52540">
    <property type="entry name" value="P-loop containing nucleoside triphosphate hydrolases"/>
    <property type="match status" value="1"/>
</dbReference>
<evidence type="ECO:0000256" key="7">
    <source>
        <dbReference type="ARBA" id="ARBA00022679"/>
    </source>
</evidence>
<evidence type="ECO:0000313" key="15">
    <source>
        <dbReference type="Proteomes" id="UP000011859"/>
    </source>
</evidence>
<evidence type="ECO:0000256" key="11">
    <source>
        <dbReference type="ARBA" id="ARBA00023098"/>
    </source>
</evidence>
<keyword evidence="9 13" id="KW-0418">Kinase</keyword>
<evidence type="ECO:0000256" key="9">
    <source>
        <dbReference type="ARBA" id="ARBA00022777"/>
    </source>
</evidence>
<dbReference type="Proteomes" id="UP000011859">
    <property type="component" value="Chromosome"/>
</dbReference>
<comment type="pathway">
    <text evidence="2 13">Glycolipid biosynthesis; lipid IV(A) biosynthesis; lipid IV(A) from (3R)-3-hydroxytetradecanoyl-[acyl-carrier-protein] and UDP-N-acetyl-alpha-D-glucosamine: step 6/6.</text>
</comment>
<dbReference type="EMBL" id="CP003470">
    <property type="protein sequence ID" value="AGG89461.1"/>
    <property type="molecule type" value="Genomic_DNA"/>
</dbReference>
<dbReference type="NCBIfam" id="TIGR00682">
    <property type="entry name" value="lpxK"/>
    <property type="match status" value="1"/>
</dbReference>
<evidence type="ECO:0000256" key="6">
    <source>
        <dbReference type="ARBA" id="ARBA00022556"/>
    </source>
</evidence>
<keyword evidence="6 13" id="KW-0441">Lipid A biosynthesis</keyword>
<accession>M4NP94</accession>
<name>M4NP94_9GAMM</name>
<dbReference type="InterPro" id="IPR003758">
    <property type="entry name" value="LpxK"/>
</dbReference>
<dbReference type="InterPro" id="IPR027417">
    <property type="entry name" value="P-loop_NTPase"/>
</dbReference>
<dbReference type="GO" id="GO:0009244">
    <property type="term" value="P:lipopolysaccharide core region biosynthetic process"/>
    <property type="evidence" value="ECO:0007669"/>
    <property type="project" value="TreeGrafter"/>
</dbReference>
<evidence type="ECO:0000256" key="2">
    <source>
        <dbReference type="ARBA" id="ARBA00004870"/>
    </source>
</evidence>
<proteinExistence type="inferred from homology"/>
<evidence type="ECO:0000256" key="1">
    <source>
        <dbReference type="ARBA" id="ARBA00002274"/>
    </source>
</evidence>
<dbReference type="RefSeq" id="WP_015448062.1">
    <property type="nucleotide sequence ID" value="NC_020541.1"/>
</dbReference>
<protein>
    <recommendedName>
        <fullName evidence="4 13">Tetraacyldisaccharide 4'-kinase</fullName>
        <ecNumber evidence="3 13">2.7.1.130</ecNumber>
    </recommendedName>
    <alternativeName>
        <fullName evidence="12 13">Lipid A 4'-kinase</fullName>
    </alternativeName>
</protein>
<dbReference type="HOGENOM" id="CLU_038816_0_0_6"/>
<evidence type="ECO:0000256" key="10">
    <source>
        <dbReference type="ARBA" id="ARBA00022840"/>
    </source>
</evidence>
<keyword evidence="7 13" id="KW-0808">Transferase</keyword>
<keyword evidence="11 13" id="KW-0443">Lipid metabolism</keyword>
<dbReference type="UniPathway" id="UPA00359">
    <property type="reaction ID" value="UER00482"/>
</dbReference>
<evidence type="ECO:0000256" key="4">
    <source>
        <dbReference type="ARBA" id="ARBA00016436"/>
    </source>
</evidence>
<dbReference type="GeneID" id="72427080"/>
<feature type="binding site" evidence="13">
    <location>
        <begin position="60"/>
        <end position="67"/>
    </location>
    <ligand>
        <name>ATP</name>
        <dbReference type="ChEBI" id="CHEBI:30616"/>
    </ligand>
</feature>
<dbReference type="GO" id="GO:0005524">
    <property type="term" value="F:ATP binding"/>
    <property type="evidence" value="ECO:0007669"/>
    <property type="project" value="UniProtKB-UniRule"/>
</dbReference>
<evidence type="ECO:0000313" key="14">
    <source>
        <dbReference type="EMBL" id="AGG89461.1"/>
    </source>
</evidence>
<comment type="catalytic activity">
    <reaction evidence="13">
        <text>a lipid A disaccharide + ATP = a lipid IVA + ADP + H(+)</text>
        <dbReference type="Rhea" id="RHEA:67840"/>
        <dbReference type="ChEBI" id="CHEBI:15378"/>
        <dbReference type="ChEBI" id="CHEBI:30616"/>
        <dbReference type="ChEBI" id="CHEBI:176343"/>
        <dbReference type="ChEBI" id="CHEBI:176425"/>
        <dbReference type="ChEBI" id="CHEBI:456216"/>
        <dbReference type="EC" id="2.7.1.130"/>
    </reaction>
</comment>
<comment type="similarity">
    <text evidence="13">Belongs to the LpxK family.</text>
</comment>
<reference evidence="14 15" key="1">
    <citation type="submission" date="2012-04" db="EMBL/GenBank/DDBJ databases">
        <title>Complete genome of Rhodanobacter sp. 2APBS1.</title>
        <authorList>
            <consortium name="US DOE Joint Genome Institute"/>
            <person name="Huntemann M."/>
            <person name="Wei C.-L."/>
            <person name="Han J."/>
            <person name="Detter J.C."/>
            <person name="Han C."/>
            <person name="Tapia R."/>
            <person name="Munk A.C.C."/>
            <person name="Chen A."/>
            <person name="Krypides N."/>
            <person name="Mavromatis K."/>
            <person name="Markowitz V."/>
            <person name="Szeto E."/>
            <person name="Ivanova N."/>
            <person name="Mikhailova N."/>
            <person name="Ovchinnikova G."/>
            <person name="Pagani I."/>
            <person name="Pati A."/>
            <person name="Goodwin L."/>
            <person name="Peters L."/>
            <person name="Pitluck S."/>
            <person name="Woyke T."/>
            <person name="Prakash O."/>
            <person name="Elkins J."/>
            <person name="Brown S."/>
            <person name="Palumbo A."/>
            <person name="Hemme C."/>
            <person name="Zhou J."/>
            <person name="Watson D."/>
            <person name="Jardine P."/>
            <person name="Kostka J."/>
            <person name="Green S."/>
        </authorList>
    </citation>
    <scope>NUCLEOTIDE SEQUENCE [LARGE SCALE GENOMIC DNA]</scope>
    <source>
        <strain evidence="14 15">2APBS1</strain>
    </source>
</reference>
<dbReference type="STRING" id="666685.R2APBS1_2365"/>
<evidence type="ECO:0000256" key="13">
    <source>
        <dbReference type="HAMAP-Rule" id="MF_00409"/>
    </source>
</evidence>
<organism evidence="14 15">
    <name type="scientific">Rhodanobacter denitrificans</name>
    <dbReference type="NCBI Taxonomy" id="666685"/>
    <lineage>
        <taxon>Bacteria</taxon>
        <taxon>Pseudomonadati</taxon>
        <taxon>Pseudomonadota</taxon>
        <taxon>Gammaproteobacteria</taxon>
        <taxon>Lysobacterales</taxon>
        <taxon>Rhodanobacteraceae</taxon>
        <taxon>Rhodanobacter</taxon>
    </lineage>
</organism>
<evidence type="ECO:0000256" key="5">
    <source>
        <dbReference type="ARBA" id="ARBA00022516"/>
    </source>
</evidence>
<evidence type="ECO:0000256" key="3">
    <source>
        <dbReference type="ARBA" id="ARBA00012071"/>
    </source>
</evidence>
<dbReference type="EC" id="2.7.1.130" evidence="3 13"/>
<dbReference type="GO" id="GO:0009245">
    <property type="term" value="P:lipid A biosynthetic process"/>
    <property type="evidence" value="ECO:0007669"/>
    <property type="project" value="UniProtKB-UniRule"/>
</dbReference>
<dbReference type="PANTHER" id="PTHR42724">
    <property type="entry name" value="TETRAACYLDISACCHARIDE 4'-KINASE"/>
    <property type="match status" value="1"/>
</dbReference>
<evidence type="ECO:0000256" key="8">
    <source>
        <dbReference type="ARBA" id="ARBA00022741"/>
    </source>
</evidence>